<name>A0A5F8GFS6_MONDO</name>
<evidence type="ECO:0000256" key="4">
    <source>
        <dbReference type="RuleBase" id="RU003330"/>
    </source>
</evidence>
<comment type="similarity">
    <text evidence="4">Belongs to the adenylate kinase family.</text>
</comment>
<dbReference type="Proteomes" id="UP000002280">
    <property type="component" value="Chromosome 3"/>
</dbReference>
<keyword evidence="3 4" id="KW-0418">Kinase</keyword>
<dbReference type="GO" id="GO:0005524">
    <property type="term" value="F:ATP binding"/>
    <property type="evidence" value="ECO:0007669"/>
    <property type="project" value="InterPro"/>
</dbReference>
<dbReference type="PRINTS" id="PR00094">
    <property type="entry name" value="ADENYLTKNASE"/>
</dbReference>
<reference evidence="5" key="3">
    <citation type="submission" date="2025-09" db="UniProtKB">
        <authorList>
            <consortium name="Ensembl"/>
        </authorList>
    </citation>
    <scope>IDENTIFICATION</scope>
</reference>
<dbReference type="Bgee" id="ENSMODG00000001941">
    <property type="expression patterns" value="Expressed in spermatid and 18 other cell types or tissues"/>
</dbReference>
<keyword evidence="1 4" id="KW-0808">Transferase</keyword>
<evidence type="ECO:0000313" key="6">
    <source>
        <dbReference type="Proteomes" id="UP000002280"/>
    </source>
</evidence>
<reference evidence="5" key="2">
    <citation type="submission" date="2025-08" db="UniProtKB">
        <authorList>
            <consortium name="Ensembl"/>
        </authorList>
    </citation>
    <scope>IDENTIFICATION</scope>
</reference>
<dbReference type="PANTHER" id="PTHR23359">
    <property type="entry name" value="NUCLEOTIDE KINASE"/>
    <property type="match status" value="1"/>
</dbReference>
<dbReference type="GO" id="GO:0005737">
    <property type="term" value="C:cytoplasm"/>
    <property type="evidence" value="ECO:0000318"/>
    <property type="project" value="GO_Central"/>
</dbReference>
<dbReference type="Pfam" id="PF00406">
    <property type="entry name" value="ADK"/>
    <property type="match status" value="1"/>
</dbReference>
<protein>
    <submittedName>
        <fullName evidence="5">Adenylate kinase isoenzyme 1</fullName>
    </submittedName>
</protein>
<dbReference type="CDD" id="cd01428">
    <property type="entry name" value="ADK"/>
    <property type="match status" value="1"/>
</dbReference>
<dbReference type="InterPro" id="IPR027417">
    <property type="entry name" value="P-loop_NTPase"/>
</dbReference>
<proteinExistence type="inferred from homology"/>
<dbReference type="STRING" id="13616.ENSMODP00000046327"/>
<accession>A0A5F8GFS6</accession>
<reference evidence="5 6" key="1">
    <citation type="journal article" date="2007" name="Nature">
        <title>Genome of the marsupial Monodelphis domestica reveals innovation in non-coding sequences.</title>
        <authorList>
            <person name="Mikkelsen T.S."/>
            <person name="Wakefield M.J."/>
            <person name="Aken B."/>
            <person name="Amemiya C.T."/>
            <person name="Chang J.L."/>
            <person name="Duke S."/>
            <person name="Garber M."/>
            <person name="Gentles A.J."/>
            <person name="Goodstadt L."/>
            <person name="Heger A."/>
            <person name="Jurka J."/>
            <person name="Kamal M."/>
            <person name="Mauceli E."/>
            <person name="Searle S.M."/>
            <person name="Sharpe T."/>
            <person name="Baker M.L."/>
            <person name="Batzer M.A."/>
            <person name="Benos P.V."/>
            <person name="Belov K."/>
            <person name="Clamp M."/>
            <person name="Cook A."/>
            <person name="Cuff J."/>
            <person name="Das R."/>
            <person name="Davidow L."/>
            <person name="Deakin J.E."/>
            <person name="Fazzari M.J."/>
            <person name="Glass J.L."/>
            <person name="Grabherr M."/>
            <person name="Greally J.M."/>
            <person name="Gu W."/>
            <person name="Hore T.A."/>
            <person name="Huttley G.A."/>
            <person name="Kleber M."/>
            <person name="Jirtle R.L."/>
            <person name="Koina E."/>
            <person name="Lee J.T."/>
            <person name="Mahony S."/>
            <person name="Marra M.A."/>
            <person name="Miller R.D."/>
            <person name="Nicholls R.D."/>
            <person name="Oda M."/>
            <person name="Papenfuss A.T."/>
            <person name="Parra Z.E."/>
            <person name="Pollock D.D."/>
            <person name="Ray D.A."/>
            <person name="Schein J.E."/>
            <person name="Speed T.P."/>
            <person name="Thompson K."/>
            <person name="VandeBerg J.L."/>
            <person name="Wade C.M."/>
            <person name="Walker J.A."/>
            <person name="Waters P.D."/>
            <person name="Webber C."/>
            <person name="Weidman J.R."/>
            <person name="Xie X."/>
            <person name="Zody M.C."/>
            <person name="Baldwin J."/>
            <person name="Abdouelleil A."/>
            <person name="Abdulkadir J."/>
            <person name="Abebe A."/>
            <person name="Abera B."/>
            <person name="Abreu J."/>
            <person name="Acer S.C."/>
            <person name="Aftuck L."/>
            <person name="Alexander A."/>
            <person name="An P."/>
            <person name="Anderson E."/>
            <person name="Anderson S."/>
            <person name="Arachi H."/>
            <person name="Azer M."/>
            <person name="Bachantsang P."/>
            <person name="Barry A."/>
            <person name="Bayul T."/>
            <person name="Berlin A."/>
            <person name="Bessette D."/>
            <person name="Bloom T."/>
            <person name="Bloom T."/>
            <person name="Boguslavskiy L."/>
            <person name="Bonnet C."/>
            <person name="Boukhgalter B."/>
            <person name="Bourzgui I."/>
            <person name="Brown A."/>
            <person name="Cahill P."/>
            <person name="Channer S."/>
            <person name="Cheshatsang Y."/>
            <person name="Chuda L."/>
            <person name="Citroen M."/>
            <person name="Collymore A."/>
            <person name="Cooke P."/>
            <person name="Costello M."/>
            <person name="D'Aco K."/>
            <person name="Daza R."/>
            <person name="De Haan G."/>
            <person name="DeGray S."/>
            <person name="DeMaso C."/>
            <person name="Dhargay N."/>
            <person name="Dooley K."/>
            <person name="Dooley E."/>
            <person name="Doricent M."/>
            <person name="Dorje P."/>
            <person name="Dorjee K."/>
            <person name="Dupes A."/>
            <person name="Elong R."/>
            <person name="Falk J."/>
            <person name="Farina A."/>
            <person name="Faro S."/>
            <person name="Ferguson D."/>
            <person name="Fisher S."/>
            <person name="Foley C.D."/>
            <person name="Franke A."/>
            <person name="Friedrich D."/>
            <person name="Gadbois L."/>
            <person name="Gearin G."/>
            <person name="Gearin C.R."/>
            <person name="Giannoukos G."/>
            <person name="Goode T."/>
            <person name="Graham J."/>
            <person name="Grandbois E."/>
            <person name="Grewal S."/>
            <person name="Gyaltsen K."/>
            <person name="Hafez N."/>
            <person name="Hagos B."/>
            <person name="Hall J."/>
            <person name="Henson C."/>
            <person name="Hollinger A."/>
            <person name="Honan T."/>
            <person name="Huard M.D."/>
            <person name="Hughes L."/>
            <person name="Hurhula B."/>
            <person name="Husby M.E."/>
            <person name="Kamat A."/>
            <person name="Kanga B."/>
            <person name="Kashin S."/>
            <person name="Khazanovich D."/>
            <person name="Kisner P."/>
            <person name="Lance K."/>
            <person name="Lara M."/>
            <person name="Lee W."/>
            <person name="Lennon N."/>
            <person name="Letendre F."/>
            <person name="LeVine R."/>
            <person name="Lipovsky A."/>
            <person name="Liu X."/>
            <person name="Liu J."/>
            <person name="Liu S."/>
            <person name="Lokyitsang T."/>
            <person name="Lokyitsang Y."/>
            <person name="Lubonja R."/>
            <person name="Lui A."/>
            <person name="MacDonald P."/>
            <person name="Magnisalis V."/>
            <person name="Maru K."/>
            <person name="Matthews C."/>
            <person name="McCusker W."/>
            <person name="McDonough S."/>
            <person name="Mehta T."/>
            <person name="Meldrim J."/>
            <person name="Meneus L."/>
            <person name="Mihai O."/>
            <person name="Mihalev A."/>
            <person name="Mihova T."/>
            <person name="Mittelman R."/>
            <person name="Mlenga V."/>
            <person name="Montmayeur A."/>
            <person name="Mulrain L."/>
            <person name="Navidi A."/>
            <person name="Naylor J."/>
            <person name="Negash T."/>
            <person name="Nguyen T."/>
            <person name="Nguyen N."/>
            <person name="Nicol R."/>
            <person name="Norbu C."/>
            <person name="Norbu N."/>
            <person name="Novod N."/>
            <person name="O'Neill B."/>
            <person name="Osman S."/>
            <person name="Markiewicz E."/>
            <person name="Oyono O.L."/>
            <person name="Patti C."/>
            <person name="Phunkhang P."/>
            <person name="Pierre F."/>
            <person name="Priest M."/>
            <person name="Raghuraman S."/>
            <person name="Rege F."/>
            <person name="Reyes R."/>
            <person name="Rise C."/>
            <person name="Rogov P."/>
            <person name="Ross K."/>
            <person name="Ryan E."/>
            <person name="Settipalli S."/>
            <person name="Shea T."/>
            <person name="Sherpa N."/>
            <person name="Shi L."/>
            <person name="Shih D."/>
            <person name="Sparrow T."/>
            <person name="Spaulding J."/>
            <person name="Stalker J."/>
            <person name="Stange-Thomann N."/>
            <person name="Stavropoulos S."/>
            <person name="Stone C."/>
            <person name="Strader C."/>
            <person name="Tesfaye S."/>
            <person name="Thomson T."/>
            <person name="Thoulutsang Y."/>
            <person name="Thoulutsang D."/>
            <person name="Topham K."/>
            <person name="Topping I."/>
            <person name="Tsamla T."/>
            <person name="Vassiliev H."/>
            <person name="Vo A."/>
            <person name="Wangchuk T."/>
            <person name="Wangdi T."/>
            <person name="Weiand M."/>
            <person name="Wilkinson J."/>
            <person name="Wilson A."/>
            <person name="Yadav S."/>
            <person name="Young G."/>
            <person name="Yu Q."/>
            <person name="Zembek L."/>
            <person name="Zhong D."/>
            <person name="Zimmer A."/>
            <person name="Zwirko Z."/>
            <person name="Jaffe D.B."/>
            <person name="Alvarez P."/>
            <person name="Brockman W."/>
            <person name="Butler J."/>
            <person name="Chin C."/>
            <person name="Gnerre S."/>
            <person name="MacCallum I."/>
            <person name="Graves J.A."/>
            <person name="Ponting C.P."/>
            <person name="Breen M."/>
            <person name="Samollow P.B."/>
            <person name="Lander E.S."/>
            <person name="Lindblad-Toh K."/>
        </authorList>
    </citation>
    <scope>NUCLEOTIDE SEQUENCE [LARGE SCALE GENOMIC DNA]</scope>
</reference>
<evidence type="ECO:0000256" key="2">
    <source>
        <dbReference type="ARBA" id="ARBA00022741"/>
    </source>
</evidence>
<dbReference type="HAMAP" id="MF_00235">
    <property type="entry name" value="Adenylate_kinase_Adk"/>
    <property type="match status" value="1"/>
</dbReference>
<dbReference type="SUPFAM" id="SSF52540">
    <property type="entry name" value="P-loop containing nucleoside triphosphate hydrolases"/>
    <property type="match status" value="1"/>
</dbReference>
<keyword evidence="6" id="KW-1185">Reference proteome</keyword>
<dbReference type="GO" id="GO:0004017">
    <property type="term" value="F:AMP kinase activity"/>
    <property type="evidence" value="ECO:0000318"/>
    <property type="project" value="GO_Central"/>
</dbReference>
<dbReference type="Ensembl" id="ENSMODT00000063873.1">
    <property type="protein sequence ID" value="ENSMODP00000046327.1"/>
    <property type="gene ID" value="ENSMODG00000001941.4"/>
</dbReference>
<dbReference type="InParanoid" id="A0A5F8GFS6"/>
<dbReference type="AlphaFoldDB" id="A0A5F8GFS6"/>
<organism evidence="5 6">
    <name type="scientific">Monodelphis domestica</name>
    <name type="common">Gray short-tailed opossum</name>
    <dbReference type="NCBI Taxonomy" id="13616"/>
    <lineage>
        <taxon>Eukaryota</taxon>
        <taxon>Metazoa</taxon>
        <taxon>Chordata</taxon>
        <taxon>Craniata</taxon>
        <taxon>Vertebrata</taxon>
        <taxon>Euteleostomi</taxon>
        <taxon>Mammalia</taxon>
        <taxon>Metatheria</taxon>
        <taxon>Didelphimorphia</taxon>
        <taxon>Didelphidae</taxon>
        <taxon>Monodelphis</taxon>
    </lineage>
</organism>
<evidence type="ECO:0000256" key="1">
    <source>
        <dbReference type="ARBA" id="ARBA00022679"/>
    </source>
</evidence>
<dbReference type="Gene3D" id="3.40.50.300">
    <property type="entry name" value="P-loop containing nucleotide triphosphate hydrolases"/>
    <property type="match status" value="1"/>
</dbReference>
<keyword evidence="2" id="KW-0547">Nucleotide-binding</keyword>
<dbReference type="GeneTree" id="ENSGT00940000163693"/>
<dbReference type="InterPro" id="IPR000850">
    <property type="entry name" value="Adenylat/UMP-CMP_kin"/>
</dbReference>
<evidence type="ECO:0000256" key="3">
    <source>
        <dbReference type="ARBA" id="ARBA00022777"/>
    </source>
</evidence>
<sequence>MEIHFLSSRALNAEETTLWMKKHDLLKSHRIIFVIGGPGCGKGTQCENMAAKYGFCHVGLGELLRKEANQATVRGQQIRDIMLKGLLVPTGVILDMVSDNMLSRPESKGFLIDGFPRELSQAQEFERIMGRSPNIVIVFDCSTETMIHRVLHRGHEGQREDDAENIVRQRLETHYTLSEPILAFYQQKNLLRNVSVHMCLDSVSSHFYRGVERRVKNTLSPGVRRWKKRKSSHLQGSLGSSRGKSTQTNKIPILGPILALPLGIYDLEQIISLL</sequence>
<evidence type="ECO:0000313" key="5">
    <source>
        <dbReference type="Ensembl" id="ENSMODP00000046327.1"/>
    </source>
</evidence>
<dbReference type="GO" id="GO:0005829">
    <property type="term" value="C:cytosol"/>
    <property type="evidence" value="ECO:0000318"/>
    <property type="project" value="GO_Central"/>
</dbReference>
<dbReference type="InterPro" id="IPR033690">
    <property type="entry name" value="Adenylat_kinase_CS"/>
</dbReference>
<dbReference type="PROSITE" id="PS00113">
    <property type="entry name" value="ADENYLATE_KINASE"/>
    <property type="match status" value="1"/>
</dbReference>